<organism evidence="1 2">
    <name type="scientific">Microcystis wesenbergii NRERC-220</name>
    <dbReference type="NCBI Taxonomy" id="3068991"/>
    <lineage>
        <taxon>Bacteria</taxon>
        <taxon>Bacillati</taxon>
        <taxon>Cyanobacteriota</taxon>
        <taxon>Cyanophyceae</taxon>
        <taxon>Oscillatoriophycideae</taxon>
        <taxon>Chroococcales</taxon>
        <taxon>Microcystaceae</taxon>
        <taxon>Microcystis</taxon>
    </lineage>
</organism>
<evidence type="ECO:0000313" key="1">
    <source>
        <dbReference type="EMBL" id="MDT3674147.1"/>
    </source>
</evidence>
<comment type="caution">
    <text evidence="1">The sequence shown here is derived from an EMBL/GenBank/DDBJ whole genome shotgun (WGS) entry which is preliminary data.</text>
</comment>
<name>A0ABU3HHW8_9CHRO</name>
<proteinExistence type="predicted"/>
<protein>
    <submittedName>
        <fullName evidence="1">Helix-turn-helix domain-containing protein</fullName>
    </submittedName>
</protein>
<sequence length="76" mass="9003">MPAPLKIGLSEEEDKNLLELQKLAGIPYRVKERAEIIRLRHYGWSVEKIAQYLDFPHTEILKNQQNPYCLELLRKN</sequence>
<dbReference type="RefSeq" id="WP_193745620.1">
    <property type="nucleotide sequence ID" value="NZ_JAVSJA010000001.1"/>
</dbReference>
<dbReference type="EMBL" id="JAVSJA010000001">
    <property type="protein sequence ID" value="MDT3674147.1"/>
    <property type="molecule type" value="Genomic_DNA"/>
</dbReference>
<dbReference type="Proteomes" id="UP001180650">
    <property type="component" value="Unassembled WGS sequence"/>
</dbReference>
<keyword evidence="2" id="KW-1185">Reference proteome</keyword>
<accession>A0ABU3HHW8</accession>
<reference evidence="1" key="1">
    <citation type="submission" date="2023-08" db="EMBL/GenBank/DDBJ databases">
        <authorList>
            <person name="Park H.-K."/>
            <person name="Kim I.-S."/>
        </authorList>
    </citation>
    <scope>NUCLEOTIDE SEQUENCE</scope>
    <source>
        <strain evidence="1">NRERC-220</strain>
    </source>
</reference>
<gene>
    <name evidence="1" type="ORF">RAM70_06230</name>
</gene>
<evidence type="ECO:0000313" key="2">
    <source>
        <dbReference type="Proteomes" id="UP001180650"/>
    </source>
</evidence>